<evidence type="ECO:0000256" key="2">
    <source>
        <dbReference type="ARBA" id="ARBA00022516"/>
    </source>
</evidence>
<evidence type="ECO:0000256" key="4">
    <source>
        <dbReference type="ARBA" id="ARBA00023098"/>
    </source>
</evidence>
<dbReference type="SUPFAM" id="SSF69593">
    <property type="entry name" value="Glycerol-3-phosphate (1)-acyltransferase"/>
    <property type="match status" value="1"/>
</dbReference>
<keyword evidence="4" id="KW-0443">Lipid metabolism</keyword>
<dbReference type="CDD" id="cd07989">
    <property type="entry name" value="LPLAT_AGPAT-like"/>
    <property type="match status" value="1"/>
</dbReference>
<reference evidence="7" key="1">
    <citation type="submission" date="2021-02" db="EMBL/GenBank/DDBJ databases">
        <title>Abyssanaerobacter marinus gen.nov., sp., nov, anaerobic bacterium isolated from the Onnuri vent field of Indian Ocean and suggestion of Mogibacteriaceae fam. nov., and proposal of reclassification of ambiguous this family's genus member.</title>
        <authorList>
            <person name="Kim Y.J."/>
            <person name="Yang J.-A."/>
        </authorList>
    </citation>
    <scope>NUCLEOTIDE SEQUENCE</scope>
    <source>
        <strain evidence="7">DSM 2634</strain>
    </source>
</reference>
<dbReference type="GO" id="GO:0003841">
    <property type="term" value="F:1-acylglycerol-3-phosphate O-acyltransferase activity"/>
    <property type="evidence" value="ECO:0007669"/>
    <property type="project" value="TreeGrafter"/>
</dbReference>
<keyword evidence="3" id="KW-0808">Transferase</keyword>
<evidence type="ECO:0000256" key="1">
    <source>
        <dbReference type="ARBA" id="ARBA00005189"/>
    </source>
</evidence>
<keyword evidence="2" id="KW-0444">Lipid biosynthesis</keyword>
<dbReference type="PANTHER" id="PTHR10434:SF64">
    <property type="entry name" value="1-ACYL-SN-GLYCEROL-3-PHOSPHATE ACYLTRANSFERASE-RELATED"/>
    <property type="match status" value="1"/>
</dbReference>
<evidence type="ECO:0000313" key="7">
    <source>
        <dbReference type="EMBL" id="MBN7773363.1"/>
    </source>
</evidence>
<evidence type="ECO:0000313" key="8">
    <source>
        <dbReference type="Proteomes" id="UP000664545"/>
    </source>
</evidence>
<keyword evidence="5 7" id="KW-0012">Acyltransferase</keyword>
<accession>A0A939D9R4</accession>
<evidence type="ECO:0000256" key="3">
    <source>
        <dbReference type="ARBA" id="ARBA00022679"/>
    </source>
</evidence>
<comment type="caution">
    <text evidence="7">The sequence shown here is derived from an EMBL/GenBank/DDBJ whole genome shotgun (WGS) entry which is preliminary data.</text>
</comment>
<organism evidence="7 8">
    <name type="scientific">Clostridium aminobutyricum</name>
    <dbReference type="NCBI Taxonomy" id="33953"/>
    <lineage>
        <taxon>Bacteria</taxon>
        <taxon>Bacillati</taxon>
        <taxon>Bacillota</taxon>
        <taxon>Clostridia</taxon>
        <taxon>Eubacteriales</taxon>
        <taxon>Clostridiaceae</taxon>
        <taxon>Clostridium</taxon>
    </lineage>
</organism>
<comment type="pathway">
    <text evidence="1">Lipid metabolism.</text>
</comment>
<gene>
    <name evidence="7" type="ORF">JYB65_08315</name>
</gene>
<protein>
    <submittedName>
        <fullName evidence="7">1-acyl-sn-glycerol-3-phosphate acyltransferase</fullName>
    </submittedName>
</protein>
<dbReference type="SMART" id="SM00563">
    <property type="entry name" value="PlsC"/>
    <property type="match status" value="1"/>
</dbReference>
<proteinExistence type="predicted"/>
<evidence type="ECO:0000259" key="6">
    <source>
        <dbReference type="SMART" id="SM00563"/>
    </source>
</evidence>
<dbReference type="Proteomes" id="UP000664545">
    <property type="component" value="Unassembled WGS sequence"/>
</dbReference>
<dbReference type="GO" id="GO:0006654">
    <property type="term" value="P:phosphatidic acid biosynthetic process"/>
    <property type="evidence" value="ECO:0007669"/>
    <property type="project" value="TreeGrafter"/>
</dbReference>
<evidence type="ECO:0000256" key="5">
    <source>
        <dbReference type="ARBA" id="ARBA00023315"/>
    </source>
</evidence>
<dbReference type="EMBL" id="JAFJZZ010000002">
    <property type="protein sequence ID" value="MBN7773363.1"/>
    <property type="molecule type" value="Genomic_DNA"/>
</dbReference>
<feature type="domain" description="Phospholipid/glycerol acyltransferase" evidence="6">
    <location>
        <begin position="76"/>
        <end position="191"/>
    </location>
</feature>
<keyword evidence="8" id="KW-1185">Reference proteome</keyword>
<sequence length="248" mass="28169">MKIIRNIPMAIEFLMALTELERFKNDIYKYRDSGDLEQEKEFIRKATSKWGMRLVKDLDVDLHVIGKENLPEKGPVVFVPNHQGYGDIPVCCAVLDKFQTGFIAKRSLSKLPLYGHWIKHIRSVMIERDDPRDALRAIESGIGLIKQGFSLVVFPEGHRSKGGDVAEFKKGSLRLATKTGVPVVPISINGTYKFFEEKGYMQRHFKVDFLIHPPIETAGLDRAQANALSDTVEDIVRKGLEELRSMNK</sequence>
<dbReference type="AlphaFoldDB" id="A0A939D9R4"/>
<dbReference type="Pfam" id="PF01553">
    <property type="entry name" value="Acyltransferase"/>
    <property type="match status" value="1"/>
</dbReference>
<dbReference type="RefSeq" id="WP_206582182.1">
    <property type="nucleotide sequence ID" value="NZ_JAFJZZ010000002.1"/>
</dbReference>
<dbReference type="PANTHER" id="PTHR10434">
    <property type="entry name" value="1-ACYL-SN-GLYCEROL-3-PHOSPHATE ACYLTRANSFERASE"/>
    <property type="match status" value="1"/>
</dbReference>
<dbReference type="InterPro" id="IPR002123">
    <property type="entry name" value="Plipid/glycerol_acylTrfase"/>
</dbReference>
<name>A0A939D9R4_CLOAM</name>